<comment type="similarity">
    <text evidence="2">Belongs to the bacterial secretin family. PilQ subfamily.</text>
</comment>
<dbReference type="Gene3D" id="3.30.1370.130">
    <property type="match status" value="1"/>
</dbReference>
<dbReference type="InterPro" id="IPR013355">
    <property type="entry name" value="Pilus_4_PilQ"/>
</dbReference>
<dbReference type="PANTHER" id="PTHR30604">
    <property type="entry name" value="PROTEIN TRANSPORT PROTEIN HOFQ"/>
    <property type="match status" value="1"/>
</dbReference>
<evidence type="ECO:0000256" key="3">
    <source>
        <dbReference type="ARBA" id="ARBA00022448"/>
    </source>
</evidence>
<evidence type="ECO:0000259" key="10">
    <source>
        <dbReference type="SMART" id="SM00965"/>
    </source>
</evidence>
<keyword evidence="12" id="KW-1185">Reference proteome</keyword>
<dbReference type="AlphaFoldDB" id="A0A662ZK87"/>
<dbReference type="PRINTS" id="PR00811">
    <property type="entry name" value="BCTERIALGSPD"/>
</dbReference>
<evidence type="ECO:0000256" key="6">
    <source>
        <dbReference type="ARBA" id="ARBA00023136"/>
    </source>
</evidence>
<evidence type="ECO:0000256" key="5">
    <source>
        <dbReference type="ARBA" id="ARBA00022927"/>
    </source>
</evidence>
<name>A0A662ZK87_9GAMM</name>
<feature type="domain" description="Secretin/TonB short N-terminal" evidence="10">
    <location>
        <begin position="302"/>
        <end position="349"/>
    </location>
</feature>
<dbReference type="Proteomes" id="UP000243745">
    <property type="component" value="Unassembled WGS sequence"/>
</dbReference>
<dbReference type="InterPro" id="IPR004846">
    <property type="entry name" value="T2SS/T3SS_dom"/>
</dbReference>
<feature type="signal peptide" evidence="9">
    <location>
        <begin position="1"/>
        <end position="26"/>
    </location>
</feature>
<evidence type="ECO:0000256" key="8">
    <source>
        <dbReference type="RuleBase" id="RU004004"/>
    </source>
</evidence>
<dbReference type="GO" id="GO:0009306">
    <property type="term" value="P:protein secretion"/>
    <property type="evidence" value="ECO:0007669"/>
    <property type="project" value="InterPro"/>
</dbReference>
<sequence length="699" mass="75734">MNLQKNKLGLFVMLATVAGVVLPAEAATKLENVKVNDQYASQTKIELQFDGPIGSYQDRLQYHPEQLVINLSDAESALLKDTLDVNVKGIKDMNVKQNGDGLDVVFGLKSLVPYEVSQQNNSLYVTIGTDPRVAAARNGVNTPDIINTNADKSVAGGINRINALSFKKNSAGDGLVVVTLDNKSAALDLQPKGTHLIAKFHGTNVAPDLLAVMDVADYATQVKSIDVSQTADGAVLDFTMYNAEFDAKFDQSGDTVVINVAKKKPVVKLDNTQKYSGKLISLSFQDVPVRSALKVLAQEVNLNLVMNDSVTGNITINFDSVPWDQALDTILRVKGLDKRVEGTILLIGSQEELAQYEQKQLEEQDKKTAKEPLVTDFIQINYAKAADFVKLISTKDSSLSIKANNTNAYGSSNSADSTDSLLSSRGTVTVDERTNTLIIKDTESSIANIRRLVDTLDTPVQQVVIEARIVSIDESAETALGINWGMDTNNGVLSTGKPDDGKWYAGHGTSTDVPTDGGTFSLGRITKNFAINLALKALETEKRTDIISSPRITTTNQKEAYIEQGYEIPSITASSAGNTTIEWKKAVLSLKVTPQITPDDSVFLDLAITQDDKGDEVKSFGTSSLSIETRELNTQVLVGNGETLVLGGIFQQSVSRTVKKVPLLGDIPVLGWLFKSVDNTNSKREVLVFITPHILKETM</sequence>
<accession>A0A662ZK87</accession>
<keyword evidence="7" id="KW-0998">Cell outer membrane</keyword>
<evidence type="ECO:0000313" key="12">
    <source>
        <dbReference type="Proteomes" id="UP000243745"/>
    </source>
</evidence>
<keyword evidence="4 9" id="KW-0732">Signal</keyword>
<feature type="chain" id="PRO_5024863561" evidence="9">
    <location>
        <begin position="27"/>
        <end position="699"/>
    </location>
</feature>
<dbReference type="InterPro" id="IPR004845">
    <property type="entry name" value="T2SS_GspD_CS"/>
</dbReference>
<dbReference type="SMART" id="SM00965">
    <property type="entry name" value="STN"/>
    <property type="match status" value="1"/>
</dbReference>
<protein>
    <submittedName>
        <fullName evidence="11">Type IV pilus assembly protein PilQ</fullName>
    </submittedName>
</protein>
<dbReference type="OrthoDB" id="9775455at2"/>
<dbReference type="PANTHER" id="PTHR30604:SF1">
    <property type="entry name" value="DNA UTILIZATION PROTEIN HOFQ"/>
    <property type="match status" value="1"/>
</dbReference>
<gene>
    <name evidence="11" type="ORF">SAMN02910344_01789</name>
</gene>
<dbReference type="EMBL" id="FOXF01000039">
    <property type="protein sequence ID" value="SFP58320.1"/>
    <property type="molecule type" value="Genomic_DNA"/>
</dbReference>
<reference evidence="11 12" key="1">
    <citation type="submission" date="2016-10" db="EMBL/GenBank/DDBJ databases">
        <authorList>
            <person name="Varghese N."/>
            <person name="Submissions S."/>
        </authorList>
    </citation>
    <scope>NUCLEOTIDE SEQUENCE [LARGE SCALE GENOMIC DNA]</scope>
    <source>
        <strain evidence="11 12">DSM 1361</strain>
    </source>
</reference>
<dbReference type="InterPro" id="IPR001775">
    <property type="entry name" value="GspD/PilQ"/>
</dbReference>
<evidence type="ECO:0000256" key="7">
    <source>
        <dbReference type="ARBA" id="ARBA00023237"/>
    </source>
</evidence>
<evidence type="ECO:0000256" key="9">
    <source>
        <dbReference type="SAM" id="SignalP"/>
    </source>
</evidence>
<dbReference type="RefSeq" id="WP_093142963.1">
    <property type="nucleotide sequence ID" value="NZ_FOXF01000039.1"/>
</dbReference>
<proteinExistence type="inferred from homology"/>
<dbReference type="NCBIfam" id="TIGR02515">
    <property type="entry name" value="IV_pilus_PilQ"/>
    <property type="match status" value="1"/>
</dbReference>
<dbReference type="Gene3D" id="3.30.1370.120">
    <property type="match status" value="1"/>
</dbReference>
<comment type="subcellular location">
    <subcellularLocation>
        <location evidence="1 8">Cell outer membrane</location>
    </subcellularLocation>
</comment>
<keyword evidence="5" id="KW-0653">Protein transport</keyword>
<dbReference type="Gene3D" id="2.60.40.3470">
    <property type="match status" value="1"/>
</dbReference>
<evidence type="ECO:0000256" key="2">
    <source>
        <dbReference type="ARBA" id="ARBA00006304"/>
    </source>
</evidence>
<dbReference type="Pfam" id="PF03958">
    <property type="entry name" value="Secretin_N"/>
    <property type="match status" value="1"/>
</dbReference>
<keyword evidence="6" id="KW-0472">Membrane</keyword>
<evidence type="ECO:0000256" key="1">
    <source>
        <dbReference type="ARBA" id="ARBA00004442"/>
    </source>
</evidence>
<dbReference type="InterPro" id="IPR011662">
    <property type="entry name" value="Secretin/TonB_short_N"/>
</dbReference>
<dbReference type="InterPro" id="IPR051808">
    <property type="entry name" value="Type_IV_pilus_biogenesis"/>
</dbReference>
<dbReference type="InterPro" id="IPR005644">
    <property type="entry name" value="NolW-like"/>
</dbReference>
<dbReference type="PROSITE" id="PS00875">
    <property type="entry name" value="T2SP_D"/>
    <property type="match status" value="1"/>
</dbReference>
<dbReference type="InterPro" id="IPR038591">
    <property type="entry name" value="NolW-like_sf"/>
</dbReference>
<keyword evidence="3 8" id="KW-0813">Transport</keyword>
<dbReference type="GO" id="GO:0009279">
    <property type="term" value="C:cell outer membrane"/>
    <property type="evidence" value="ECO:0007669"/>
    <property type="project" value="UniProtKB-SubCell"/>
</dbReference>
<evidence type="ECO:0000313" key="11">
    <source>
        <dbReference type="EMBL" id="SFP58320.1"/>
    </source>
</evidence>
<evidence type="ECO:0000256" key="4">
    <source>
        <dbReference type="ARBA" id="ARBA00022729"/>
    </source>
</evidence>
<dbReference type="Pfam" id="PF07660">
    <property type="entry name" value="STN"/>
    <property type="match status" value="1"/>
</dbReference>
<dbReference type="Gene3D" id="2.60.40.3500">
    <property type="match status" value="1"/>
</dbReference>
<dbReference type="InterPro" id="IPR021731">
    <property type="entry name" value="AMIN_dom"/>
</dbReference>
<dbReference type="Pfam" id="PF00263">
    <property type="entry name" value="Secretin"/>
    <property type="match status" value="1"/>
</dbReference>
<organism evidence="11 12">
    <name type="scientific">Ruminobacter amylophilus</name>
    <dbReference type="NCBI Taxonomy" id="867"/>
    <lineage>
        <taxon>Bacteria</taxon>
        <taxon>Pseudomonadati</taxon>
        <taxon>Pseudomonadota</taxon>
        <taxon>Gammaproteobacteria</taxon>
        <taxon>Aeromonadales</taxon>
        <taxon>Succinivibrionaceae</taxon>
        <taxon>Ruminobacter</taxon>
    </lineage>
</organism>
<dbReference type="Pfam" id="PF11741">
    <property type="entry name" value="AMIN"/>
    <property type="match status" value="2"/>
</dbReference>